<sequence length="54" mass="5904">MSVHRPIDLKSASQIPVNPALAYYTPATAAPAEVKFCPLSALDQMYAYYGSDRI</sequence>
<gene>
    <name evidence="1" type="ORF">XINFAN_03476</name>
</gene>
<reference evidence="1 2" key="1">
    <citation type="submission" date="2018-11" db="EMBL/GenBank/DDBJ databases">
        <authorList>
            <person name="Criscuolo A."/>
        </authorList>
    </citation>
    <scope>NUCLEOTIDE SEQUENCE [LARGE SCALE GENOMIC DNA]</scope>
    <source>
        <strain evidence="1">ACIP111625</strain>
    </source>
</reference>
<dbReference type="AlphaFoldDB" id="A0A3P5XDE5"/>
<accession>A0A3P5XDE5</accession>
<proteinExistence type="predicted"/>
<evidence type="ECO:0000313" key="1">
    <source>
        <dbReference type="EMBL" id="VDC32884.1"/>
    </source>
</evidence>
<organism evidence="1 2">
    <name type="scientific">Pseudogemmobacter humi</name>
    <dbReference type="NCBI Taxonomy" id="2483812"/>
    <lineage>
        <taxon>Bacteria</taxon>
        <taxon>Pseudomonadati</taxon>
        <taxon>Pseudomonadota</taxon>
        <taxon>Alphaproteobacteria</taxon>
        <taxon>Rhodobacterales</taxon>
        <taxon>Paracoccaceae</taxon>
        <taxon>Pseudogemmobacter</taxon>
    </lineage>
</organism>
<name>A0A3P5XDE5_9RHOB</name>
<keyword evidence="2" id="KW-1185">Reference proteome</keyword>
<dbReference type="EMBL" id="UXAW01000096">
    <property type="protein sequence ID" value="VDC32884.1"/>
    <property type="molecule type" value="Genomic_DNA"/>
</dbReference>
<dbReference type="Proteomes" id="UP000277498">
    <property type="component" value="Unassembled WGS sequence"/>
</dbReference>
<protein>
    <submittedName>
        <fullName evidence="1">Uncharacterized protein</fullName>
    </submittedName>
</protein>
<evidence type="ECO:0000313" key="2">
    <source>
        <dbReference type="Proteomes" id="UP000277498"/>
    </source>
</evidence>
<dbReference type="RefSeq" id="WP_160144652.1">
    <property type="nucleotide sequence ID" value="NZ_UXAW01000096.1"/>
</dbReference>